<dbReference type="Pfam" id="PF01040">
    <property type="entry name" value="UbiA"/>
    <property type="match status" value="1"/>
</dbReference>
<protein>
    <submittedName>
        <fullName evidence="7">Uncharacterized protein</fullName>
    </submittedName>
</protein>
<dbReference type="GO" id="GO:0031969">
    <property type="term" value="C:chloroplast membrane"/>
    <property type="evidence" value="ECO:0007669"/>
    <property type="project" value="UniProtKB-SubCell"/>
</dbReference>
<dbReference type="OMA" id="CIFITWT"/>
<accession>A0A151QVR9</accession>
<keyword evidence="8" id="KW-1185">Reference proteome</keyword>
<evidence type="ECO:0000256" key="2">
    <source>
        <dbReference type="ARBA" id="ARBA00005985"/>
    </source>
</evidence>
<comment type="subcellular location">
    <subcellularLocation>
        <location evidence="1">Plastid</location>
        <location evidence="1">Chloroplast membrane</location>
        <topology evidence="1">Multi-pass membrane protein</topology>
    </subcellularLocation>
</comment>
<dbReference type="EMBL" id="KQ484607">
    <property type="protein sequence ID" value="KYP34394.1"/>
    <property type="molecule type" value="Genomic_DNA"/>
</dbReference>
<evidence type="ECO:0000256" key="5">
    <source>
        <dbReference type="ARBA" id="ARBA00022989"/>
    </source>
</evidence>
<evidence type="ECO:0000313" key="8">
    <source>
        <dbReference type="Proteomes" id="UP000075243"/>
    </source>
</evidence>
<dbReference type="PANTHER" id="PTHR43009:SF6">
    <property type="entry name" value="HOMOGENTISATE PHYTYLTRANSFERASE 1, CHLOROPLASTIC"/>
    <property type="match status" value="1"/>
</dbReference>
<evidence type="ECO:0000256" key="3">
    <source>
        <dbReference type="ARBA" id="ARBA00022679"/>
    </source>
</evidence>
<keyword evidence="3" id="KW-0808">Transferase</keyword>
<keyword evidence="6" id="KW-0472">Membrane</keyword>
<dbReference type="STRING" id="3821.A0A151QVR9"/>
<dbReference type="Gramene" id="C.cajan_45082.t">
    <property type="protein sequence ID" value="C.cajan_45082.t"/>
    <property type="gene ID" value="C.cajan_45082"/>
</dbReference>
<dbReference type="Proteomes" id="UP000075243">
    <property type="component" value="Unassembled WGS sequence"/>
</dbReference>
<dbReference type="Gene3D" id="1.20.120.1780">
    <property type="entry name" value="UbiA prenyltransferase"/>
    <property type="match status" value="1"/>
</dbReference>
<comment type="similarity">
    <text evidence="2">Belongs to the UbiA prenyltransferase family.</text>
</comment>
<evidence type="ECO:0000313" key="7">
    <source>
        <dbReference type="EMBL" id="KYP34394.1"/>
    </source>
</evidence>
<sequence>MCIFITWTIIFPISFFLHMQTFVFKRPPIFPRSLITMIAFMGFYSIGIALCKDIPDIEGDTKFGIYSFSSRFGQKHVFWTCIFLFEMAFGVALLAGATSPYNWSKIVTVICLLHL</sequence>
<evidence type="ECO:0000256" key="4">
    <source>
        <dbReference type="ARBA" id="ARBA00022692"/>
    </source>
</evidence>
<dbReference type="AlphaFoldDB" id="A0A151QVR9"/>
<keyword evidence="4" id="KW-0812">Transmembrane</keyword>
<dbReference type="PANTHER" id="PTHR43009">
    <property type="entry name" value="HOMOGENTISATE SOLANESYLTRANSFERASE, CHLOROPLASTIC"/>
    <property type="match status" value="1"/>
</dbReference>
<evidence type="ECO:0000256" key="1">
    <source>
        <dbReference type="ARBA" id="ARBA00004508"/>
    </source>
</evidence>
<keyword evidence="5" id="KW-1133">Transmembrane helix</keyword>
<proteinExistence type="inferred from homology"/>
<organism evidence="7 8">
    <name type="scientific">Cajanus cajan</name>
    <name type="common">Pigeon pea</name>
    <name type="synonym">Cajanus indicus</name>
    <dbReference type="NCBI Taxonomy" id="3821"/>
    <lineage>
        <taxon>Eukaryota</taxon>
        <taxon>Viridiplantae</taxon>
        <taxon>Streptophyta</taxon>
        <taxon>Embryophyta</taxon>
        <taxon>Tracheophyta</taxon>
        <taxon>Spermatophyta</taxon>
        <taxon>Magnoliopsida</taxon>
        <taxon>eudicotyledons</taxon>
        <taxon>Gunneridae</taxon>
        <taxon>Pentapetalae</taxon>
        <taxon>rosids</taxon>
        <taxon>fabids</taxon>
        <taxon>Fabales</taxon>
        <taxon>Fabaceae</taxon>
        <taxon>Papilionoideae</taxon>
        <taxon>50 kb inversion clade</taxon>
        <taxon>NPAAA clade</taxon>
        <taxon>indigoferoid/millettioid clade</taxon>
        <taxon>Phaseoleae</taxon>
        <taxon>Cajanus</taxon>
    </lineage>
</organism>
<name>A0A151QVR9_CAJCA</name>
<reference evidence="7" key="1">
    <citation type="journal article" date="2012" name="Nat. Biotechnol.">
        <title>Draft genome sequence of pigeonpea (Cajanus cajan), an orphan legume crop of resource-poor farmers.</title>
        <authorList>
            <person name="Varshney R.K."/>
            <person name="Chen W."/>
            <person name="Li Y."/>
            <person name="Bharti A.K."/>
            <person name="Saxena R.K."/>
            <person name="Schlueter J.A."/>
            <person name="Donoghue M.T."/>
            <person name="Azam S."/>
            <person name="Fan G."/>
            <person name="Whaley A.M."/>
            <person name="Farmer A.D."/>
            <person name="Sheridan J."/>
            <person name="Iwata A."/>
            <person name="Tuteja R."/>
            <person name="Penmetsa R.V."/>
            <person name="Wu W."/>
            <person name="Upadhyaya H.D."/>
            <person name="Yang S.P."/>
            <person name="Shah T."/>
            <person name="Saxena K.B."/>
            <person name="Michael T."/>
            <person name="McCombie W.R."/>
            <person name="Yang B."/>
            <person name="Zhang G."/>
            <person name="Yang H."/>
            <person name="Wang J."/>
            <person name="Spillane C."/>
            <person name="Cook D.R."/>
            <person name="May G.D."/>
            <person name="Xu X."/>
            <person name="Jackson S.A."/>
        </authorList>
    </citation>
    <scope>NUCLEOTIDE SEQUENCE [LARGE SCALE GENOMIC DNA]</scope>
</reference>
<gene>
    <name evidence="7" type="ORF">KK1_044648</name>
</gene>
<dbReference type="InterPro" id="IPR000537">
    <property type="entry name" value="UbiA_prenyltransferase"/>
</dbReference>
<dbReference type="GO" id="GO:0016765">
    <property type="term" value="F:transferase activity, transferring alkyl or aryl (other than methyl) groups"/>
    <property type="evidence" value="ECO:0007669"/>
    <property type="project" value="InterPro"/>
</dbReference>
<evidence type="ECO:0000256" key="6">
    <source>
        <dbReference type="ARBA" id="ARBA00023136"/>
    </source>
</evidence>